<evidence type="ECO:0000313" key="3">
    <source>
        <dbReference type="Proteomes" id="UP000240009"/>
    </source>
</evidence>
<dbReference type="OrthoDB" id="290459at2"/>
<dbReference type="EMBL" id="PUIA01000037">
    <property type="protein sequence ID" value="PQO31304.1"/>
    <property type="molecule type" value="Genomic_DNA"/>
</dbReference>
<feature type="transmembrane region" description="Helical" evidence="1">
    <location>
        <begin position="32"/>
        <end position="52"/>
    </location>
</feature>
<evidence type="ECO:0000313" key="2">
    <source>
        <dbReference type="EMBL" id="PQO31304.1"/>
    </source>
</evidence>
<reference evidence="2 3" key="1">
    <citation type="submission" date="2018-02" db="EMBL/GenBank/DDBJ databases">
        <title>Comparative genomes isolates from brazilian mangrove.</title>
        <authorList>
            <person name="Araujo J.E."/>
            <person name="Taketani R.G."/>
            <person name="Silva M.C.P."/>
            <person name="Loureco M.V."/>
            <person name="Andreote F.D."/>
        </authorList>
    </citation>
    <scope>NUCLEOTIDE SEQUENCE [LARGE SCALE GENOMIC DNA]</scope>
    <source>
        <strain evidence="2 3">HEX-2 MGV</strain>
    </source>
</reference>
<comment type="caution">
    <text evidence="2">The sequence shown here is derived from an EMBL/GenBank/DDBJ whole genome shotgun (WGS) entry which is preliminary data.</text>
</comment>
<keyword evidence="1" id="KW-1133">Transmembrane helix</keyword>
<feature type="transmembrane region" description="Helical" evidence="1">
    <location>
        <begin position="7"/>
        <end position="26"/>
    </location>
</feature>
<dbReference type="Proteomes" id="UP000240009">
    <property type="component" value="Unassembled WGS sequence"/>
</dbReference>
<dbReference type="AlphaFoldDB" id="A0A2S8FHC1"/>
<protein>
    <submittedName>
        <fullName evidence="2">Uncharacterized protein</fullName>
    </submittedName>
</protein>
<proteinExistence type="predicted"/>
<evidence type="ECO:0000256" key="1">
    <source>
        <dbReference type="SAM" id="Phobius"/>
    </source>
</evidence>
<accession>A0A2S8FHC1</accession>
<sequence length="72" mass="7335">MKQAVQLGFYIGAGFGLAIGSGLAVLMGSNLVWQSGGLVAGALLGICGGLTISWMQRRLKPAPTPAYRPSGT</sequence>
<organism evidence="2 3">
    <name type="scientific">Blastopirellula marina</name>
    <dbReference type="NCBI Taxonomy" id="124"/>
    <lineage>
        <taxon>Bacteria</taxon>
        <taxon>Pseudomonadati</taxon>
        <taxon>Planctomycetota</taxon>
        <taxon>Planctomycetia</taxon>
        <taxon>Pirellulales</taxon>
        <taxon>Pirellulaceae</taxon>
        <taxon>Blastopirellula</taxon>
    </lineage>
</organism>
<keyword evidence="1" id="KW-0472">Membrane</keyword>
<gene>
    <name evidence="2" type="ORF">C5Y96_13260</name>
</gene>
<dbReference type="RefSeq" id="WP_146115653.1">
    <property type="nucleotide sequence ID" value="NZ_PUIA01000037.1"/>
</dbReference>
<keyword evidence="1" id="KW-0812">Transmembrane</keyword>
<name>A0A2S8FHC1_9BACT</name>